<proteinExistence type="predicted"/>
<protein>
    <submittedName>
        <fullName evidence="2">Uncharacterized protein</fullName>
    </submittedName>
</protein>
<dbReference type="AlphaFoldDB" id="A0A3N0XDY4"/>
<feature type="compositionally biased region" description="Polar residues" evidence="1">
    <location>
        <begin position="31"/>
        <end position="52"/>
    </location>
</feature>
<evidence type="ECO:0000256" key="1">
    <source>
        <dbReference type="SAM" id="MobiDB-lite"/>
    </source>
</evidence>
<gene>
    <name evidence="2" type="ORF">DPX16_13080</name>
</gene>
<dbReference type="EMBL" id="RJVU01079805">
    <property type="protein sequence ID" value="ROI15528.1"/>
    <property type="molecule type" value="Genomic_DNA"/>
</dbReference>
<reference evidence="2 3" key="1">
    <citation type="submission" date="2018-10" db="EMBL/GenBank/DDBJ databases">
        <title>Genome assembly for a Yunnan-Guizhou Plateau 3E fish, Anabarilius grahami (Regan), and its evolutionary and genetic applications.</title>
        <authorList>
            <person name="Jiang W."/>
        </authorList>
    </citation>
    <scope>NUCLEOTIDE SEQUENCE [LARGE SCALE GENOMIC DNA]</scope>
    <source>
        <strain evidence="2">AG-KIZ</strain>
        <tissue evidence="2">Muscle</tissue>
    </source>
</reference>
<organism evidence="2 3">
    <name type="scientific">Anabarilius grahami</name>
    <name type="common">Kanglang fish</name>
    <name type="synonym">Barilius grahami</name>
    <dbReference type="NCBI Taxonomy" id="495550"/>
    <lineage>
        <taxon>Eukaryota</taxon>
        <taxon>Metazoa</taxon>
        <taxon>Chordata</taxon>
        <taxon>Craniata</taxon>
        <taxon>Vertebrata</taxon>
        <taxon>Euteleostomi</taxon>
        <taxon>Actinopterygii</taxon>
        <taxon>Neopterygii</taxon>
        <taxon>Teleostei</taxon>
        <taxon>Ostariophysi</taxon>
        <taxon>Cypriniformes</taxon>
        <taxon>Xenocyprididae</taxon>
        <taxon>Xenocypridinae</taxon>
        <taxon>Xenocypridinae incertae sedis</taxon>
        <taxon>Anabarilius</taxon>
    </lineage>
</organism>
<evidence type="ECO:0000313" key="3">
    <source>
        <dbReference type="Proteomes" id="UP000281406"/>
    </source>
</evidence>
<accession>A0A3N0XDY4</accession>
<evidence type="ECO:0000313" key="2">
    <source>
        <dbReference type="EMBL" id="ROI15528.1"/>
    </source>
</evidence>
<keyword evidence="3" id="KW-1185">Reference proteome</keyword>
<feature type="region of interest" description="Disordered" evidence="1">
    <location>
        <begin position="17"/>
        <end position="57"/>
    </location>
</feature>
<sequence>MTPLEVDAKESLSSRYCFQGHESPSGPDPIQSESTKLCNRSSAETFPSQDGRVQTVEPVNRPQGLNVLEECHDKMSVAY</sequence>
<comment type="caution">
    <text evidence="2">The sequence shown here is derived from an EMBL/GenBank/DDBJ whole genome shotgun (WGS) entry which is preliminary data.</text>
</comment>
<dbReference type="Proteomes" id="UP000281406">
    <property type="component" value="Unassembled WGS sequence"/>
</dbReference>
<name>A0A3N0XDY4_ANAGA</name>